<feature type="domain" description="Reverse transcriptase Ty1/copia-type" evidence="2">
    <location>
        <begin position="76"/>
        <end position="288"/>
    </location>
</feature>
<feature type="compositionally biased region" description="Acidic residues" evidence="1">
    <location>
        <begin position="296"/>
        <end position="311"/>
    </location>
</feature>
<evidence type="ECO:0000313" key="4">
    <source>
        <dbReference type="Proteomes" id="UP001189429"/>
    </source>
</evidence>
<proteinExistence type="predicted"/>
<protein>
    <recommendedName>
        <fullName evidence="2">Reverse transcriptase Ty1/copia-type domain-containing protein</fullName>
    </recommendedName>
</protein>
<organism evidence="3 4">
    <name type="scientific">Prorocentrum cordatum</name>
    <dbReference type="NCBI Taxonomy" id="2364126"/>
    <lineage>
        <taxon>Eukaryota</taxon>
        <taxon>Sar</taxon>
        <taxon>Alveolata</taxon>
        <taxon>Dinophyceae</taxon>
        <taxon>Prorocentrales</taxon>
        <taxon>Prorocentraceae</taxon>
        <taxon>Prorocentrum</taxon>
    </lineage>
</organism>
<dbReference type="EMBL" id="CAUYUJ010001557">
    <property type="protein sequence ID" value="CAK0796462.1"/>
    <property type="molecule type" value="Genomic_DNA"/>
</dbReference>
<accession>A0ABN9PTH3</accession>
<dbReference type="CDD" id="cd09272">
    <property type="entry name" value="RNase_HI_RT_Ty1"/>
    <property type="match status" value="1"/>
</dbReference>
<evidence type="ECO:0000259" key="2">
    <source>
        <dbReference type="Pfam" id="PF07727"/>
    </source>
</evidence>
<dbReference type="Pfam" id="PF07727">
    <property type="entry name" value="RVT_2"/>
    <property type="match status" value="1"/>
</dbReference>
<evidence type="ECO:0000313" key="3">
    <source>
        <dbReference type="EMBL" id="CAK0796462.1"/>
    </source>
</evidence>
<feature type="region of interest" description="Disordered" evidence="1">
    <location>
        <begin position="296"/>
        <end position="316"/>
    </location>
</feature>
<feature type="non-terminal residue" evidence="3">
    <location>
        <position position="528"/>
    </location>
</feature>
<evidence type="ECO:0000256" key="1">
    <source>
        <dbReference type="SAM" id="MobiDB-lite"/>
    </source>
</evidence>
<gene>
    <name evidence="3" type="ORF">PCOR1329_LOCUS5839</name>
</gene>
<reference evidence="3" key="1">
    <citation type="submission" date="2023-10" db="EMBL/GenBank/DDBJ databases">
        <authorList>
            <person name="Chen Y."/>
            <person name="Shah S."/>
            <person name="Dougan E. K."/>
            <person name="Thang M."/>
            <person name="Chan C."/>
        </authorList>
    </citation>
    <scope>NUCLEOTIDE SEQUENCE [LARGE SCALE GENOMIC DNA]</scope>
</reference>
<keyword evidence="4" id="KW-1185">Reference proteome</keyword>
<dbReference type="InterPro" id="IPR013103">
    <property type="entry name" value="RVT_2"/>
</dbReference>
<dbReference type="Proteomes" id="UP001189429">
    <property type="component" value="Unassembled WGS sequence"/>
</dbReference>
<sequence length="528" mass="57615">VTFAADDDNAPPELTKIVKGSGLSIVTRAEIAKMIGAHSVEPSEMLPMEVVAGQKAPGASGYRRFKARGCVCGAVGPSEQTFTQHVDIASLRMALAVCAHRRWSVSALDVSTAFLSALLPVDKKRVVIRPPAIFVKFGLVPAGEHWAAERAIYGPRCSPKAWGDLRDAELRKLTFTVGALQCHLEQSAVDSSVWLVKANGVDDVLGYALSYVGDFLFMGSEGVAWALQTSIGALWTTSSQKIISPDCPGTIRYLSIDIRIGPYRLTLSQHENVHDMLMKWNMAQCSGCQSISPDDEIYLPSQPEDDEEKPDPDDVRGAQRMAGGLLWLSSRTRPDLSYSVSRISSHATRRPRAPLVLGKRVLRYLAATRLLALVYVLSTPRELQDLICQLDVFSDASHGDAGAQTGVVCFMYGRMLVDRRSLRQQLVCFSTAEAEMNGLALSCQALYGPEAVAHSMELQTTAVLHGDNQAANHIAEGRGSWRTRSLMTKDNAIRSRVERGMLELIYVVTALMRADGLAKSKGPHHVAR</sequence>
<name>A0ABN9PTH3_9DINO</name>
<feature type="non-terminal residue" evidence="3">
    <location>
        <position position="1"/>
    </location>
</feature>
<comment type="caution">
    <text evidence="3">The sequence shown here is derived from an EMBL/GenBank/DDBJ whole genome shotgun (WGS) entry which is preliminary data.</text>
</comment>